<dbReference type="InterPro" id="IPR014031">
    <property type="entry name" value="Ketoacyl_synth_C"/>
</dbReference>
<keyword evidence="1" id="KW-0596">Phosphopantetheine</keyword>
<dbReference type="PROSITE" id="PS00606">
    <property type="entry name" value="KS3_1"/>
    <property type="match status" value="1"/>
</dbReference>
<dbReference type="InterPro" id="IPR013120">
    <property type="entry name" value="FAR_NAD-bd"/>
</dbReference>
<gene>
    <name evidence="11" type="ORF">SAMN06265222_109205</name>
</gene>
<dbReference type="RefSeq" id="WP_283433772.1">
    <property type="nucleotide sequence ID" value="NZ_FXUG01000009.1"/>
</dbReference>
<keyword evidence="6" id="KW-0012">Acyltransferase</keyword>
<dbReference type="Pfam" id="PF08240">
    <property type="entry name" value="ADH_N"/>
    <property type="match status" value="1"/>
</dbReference>
<dbReference type="SUPFAM" id="SSF51735">
    <property type="entry name" value="NAD(P)-binding Rossmann-fold domains"/>
    <property type="match status" value="4"/>
</dbReference>
<evidence type="ECO:0000259" key="10">
    <source>
        <dbReference type="PROSITE" id="PS52019"/>
    </source>
</evidence>
<feature type="region of interest" description="N-terminal hotdog fold" evidence="7">
    <location>
        <begin position="987"/>
        <end position="1104"/>
    </location>
</feature>
<dbReference type="InterPro" id="IPR013154">
    <property type="entry name" value="ADH-like_N"/>
</dbReference>
<dbReference type="Pfam" id="PF02801">
    <property type="entry name" value="Ketoacyl-synt_C"/>
    <property type="match status" value="1"/>
</dbReference>
<dbReference type="InterPro" id="IPR020807">
    <property type="entry name" value="PKS_DH"/>
</dbReference>
<dbReference type="InterPro" id="IPR016039">
    <property type="entry name" value="Thiolase-like"/>
</dbReference>
<dbReference type="CDD" id="cd05235">
    <property type="entry name" value="SDR_e1"/>
    <property type="match status" value="1"/>
</dbReference>
<dbReference type="PANTHER" id="PTHR43775:SF37">
    <property type="entry name" value="SI:DKEY-61P9.11"/>
    <property type="match status" value="1"/>
</dbReference>
<dbReference type="InterPro" id="IPR016036">
    <property type="entry name" value="Malonyl_transacylase_ACP-bd"/>
</dbReference>
<dbReference type="EMBL" id="FXUG01000009">
    <property type="protein sequence ID" value="SMP66153.1"/>
    <property type="molecule type" value="Genomic_DNA"/>
</dbReference>
<dbReference type="InterPro" id="IPR036291">
    <property type="entry name" value="NAD(P)-bd_dom_sf"/>
</dbReference>
<evidence type="ECO:0000256" key="2">
    <source>
        <dbReference type="ARBA" id="ARBA00022553"/>
    </source>
</evidence>
<dbReference type="CDD" id="cd05195">
    <property type="entry name" value="enoyl_red"/>
    <property type="match status" value="1"/>
</dbReference>
<dbReference type="InterPro" id="IPR013968">
    <property type="entry name" value="PKS_KR"/>
</dbReference>
<feature type="active site" description="Proton acceptor; for dehydratase activity" evidence="7">
    <location>
        <position position="1016"/>
    </location>
</feature>
<name>A0ABY1QD08_9BACT</name>
<keyword evidence="2" id="KW-0597">Phosphoprotein</keyword>
<dbReference type="Pfam" id="PF14765">
    <property type="entry name" value="PS-DH"/>
    <property type="match status" value="1"/>
</dbReference>
<dbReference type="SUPFAM" id="SSF47336">
    <property type="entry name" value="ACP-like"/>
    <property type="match status" value="1"/>
</dbReference>
<dbReference type="InterPro" id="IPR020806">
    <property type="entry name" value="PKS_PP-bd"/>
</dbReference>
<dbReference type="InterPro" id="IPR016035">
    <property type="entry name" value="Acyl_Trfase/lysoPLipase"/>
</dbReference>
<dbReference type="Gene3D" id="3.40.50.150">
    <property type="entry name" value="Vaccinia Virus protein VP39"/>
    <property type="match status" value="1"/>
</dbReference>
<dbReference type="Gene3D" id="3.30.70.3290">
    <property type="match status" value="1"/>
</dbReference>
<dbReference type="Pfam" id="PF00107">
    <property type="entry name" value="ADH_zinc_N"/>
    <property type="match status" value="1"/>
</dbReference>
<feature type="domain" description="Carrier" evidence="8">
    <location>
        <begin position="2621"/>
        <end position="2698"/>
    </location>
</feature>
<evidence type="ECO:0000259" key="9">
    <source>
        <dbReference type="PROSITE" id="PS52004"/>
    </source>
</evidence>
<keyword evidence="5" id="KW-0511">Multifunctional enzyme</keyword>
<dbReference type="InterPro" id="IPR020841">
    <property type="entry name" value="PKS_Beta-ketoAc_synthase_dom"/>
</dbReference>
<dbReference type="SMART" id="SM00825">
    <property type="entry name" value="PKS_KS"/>
    <property type="match status" value="1"/>
</dbReference>
<feature type="domain" description="Ketosynthase family 3 (KS3)" evidence="9">
    <location>
        <begin position="14"/>
        <end position="445"/>
    </location>
</feature>
<dbReference type="InterPro" id="IPR049551">
    <property type="entry name" value="PKS_DH_C"/>
</dbReference>
<dbReference type="CDD" id="cd00833">
    <property type="entry name" value="PKS"/>
    <property type="match status" value="1"/>
</dbReference>
<dbReference type="Pfam" id="PF00698">
    <property type="entry name" value="Acyl_transf_1"/>
    <property type="match status" value="1"/>
</dbReference>
<dbReference type="InterPro" id="IPR042104">
    <property type="entry name" value="PKS_dehydratase_sf"/>
</dbReference>
<dbReference type="InterPro" id="IPR050091">
    <property type="entry name" value="PKS_NRPS_Biosynth_Enz"/>
</dbReference>
<dbReference type="NCBIfam" id="TIGR01746">
    <property type="entry name" value="Thioester-redct"/>
    <property type="match status" value="1"/>
</dbReference>
<dbReference type="SMART" id="SM00827">
    <property type="entry name" value="PKS_AT"/>
    <property type="match status" value="1"/>
</dbReference>
<evidence type="ECO:0000256" key="6">
    <source>
        <dbReference type="ARBA" id="ARBA00023315"/>
    </source>
</evidence>
<reference evidence="11 12" key="1">
    <citation type="submission" date="2017-05" db="EMBL/GenBank/DDBJ databases">
        <authorList>
            <person name="Varghese N."/>
            <person name="Submissions S."/>
        </authorList>
    </citation>
    <scope>NUCLEOTIDE SEQUENCE [LARGE SCALE GENOMIC DNA]</scope>
    <source>
        <strain evidence="11 12">DSM 25457</strain>
    </source>
</reference>
<dbReference type="SMART" id="SM00826">
    <property type="entry name" value="PKS_DH"/>
    <property type="match status" value="1"/>
</dbReference>
<dbReference type="Gene3D" id="3.40.50.720">
    <property type="entry name" value="NAD(P)-binding Rossmann-like Domain"/>
    <property type="match status" value="4"/>
</dbReference>
<dbReference type="SUPFAM" id="SSF53901">
    <property type="entry name" value="Thiolase-like"/>
    <property type="match status" value="1"/>
</dbReference>
<dbReference type="InterPro" id="IPR057326">
    <property type="entry name" value="KR_dom"/>
</dbReference>
<dbReference type="Gene3D" id="1.10.1200.10">
    <property type="entry name" value="ACP-like"/>
    <property type="match status" value="1"/>
</dbReference>
<evidence type="ECO:0000259" key="8">
    <source>
        <dbReference type="PROSITE" id="PS50075"/>
    </source>
</evidence>
<protein>
    <submittedName>
        <fullName evidence="11">Thioester reductase domain-containing protein</fullName>
    </submittedName>
</protein>
<dbReference type="InterPro" id="IPR013149">
    <property type="entry name" value="ADH-like_C"/>
</dbReference>
<dbReference type="InterPro" id="IPR006162">
    <property type="entry name" value="Ppantetheine_attach_site"/>
</dbReference>
<evidence type="ECO:0000256" key="5">
    <source>
        <dbReference type="ARBA" id="ARBA00023268"/>
    </source>
</evidence>
<evidence type="ECO:0000256" key="3">
    <source>
        <dbReference type="ARBA" id="ARBA00022679"/>
    </source>
</evidence>
<evidence type="ECO:0000256" key="7">
    <source>
        <dbReference type="PROSITE-ProRule" id="PRU01363"/>
    </source>
</evidence>
<dbReference type="Pfam" id="PF16197">
    <property type="entry name" value="KAsynt_C_assoc"/>
    <property type="match status" value="1"/>
</dbReference>
<keyword evidence="3" id="KW-0808">Transferase</keyword>
<dbReference type="InterPro" id="IPR009081">
    <property type="entry name" value="PP-bd_ACP"/>
</dbReference>
<evidence type="ECO:0000313" key="12">
    <source>
        <dbReference type="Proteomes" id="UP001158067"/>
    </source>
</evidence>
<dbReference type="SUPFAM" id="SSF50129">
    <property type="entry name" value="GroES-like"/>
    <property type="match status" value="1"/>
</dbReference>
<dbReference type="CDD" id="cd02440">
    <property type="entry name" value="AdoMet_MTases"/>
    <property type="match status" value="1"/>
</dbReference>
<dbReference type="InterPro" id="IPR018201">
    <property type="entry name" value="Ketoacyl_synth_AS"/>
</dbReference>
<dbReference type="Pfam" id="PF21089">
    <property type="entry name" value="PKS_DH_N"/>
    <property type="match status" value="1"/>
</dbReference>
<dbReference type="InterPro" id="IPR049552">
    <property type="entry name" value="PKS_DH_N"/>
</dbReference>
<dbReference type="PROSITE" id="PS52004">
    <property type="entry name" value="KS3_2"/>
    <property type="match status" value="1"/>
</dbReference>
<accession>A0ABY1QD08</accession>
<dbReference type="SMART" id="SM01294">
    <property type="entry name" value="PKS_PP_betabranch"/>
    <property type="match status" value="1"/>
</dbReference>
<dbReference type="Gene3D" id="3.40.366.10">
    <property type="entry name" value="Malonyl-Coenzyme A Acyl Carrier Protein, domain 2"/>
    <property type="match status" value="1"/>
</dbReference>
<dbReference type="InterPro" id="IPR029063">
    <property type="entry name" value="SAM-dependent_MTases_sf"/>
</dbReference>
<dbReference type="Pfam" id="PF08242">
    <property type="entry name" value="Methyltransf_12"/>
    <property type="match status" value="1"/>
</dbReference>
<feature type="region of interest" description="C-terminal hotdog fold" evidence="7">
    <location>
        <begin position="1119"/>
        <end position="1276"/>
    </location>
</feature>
<dbReference type="InterPro" id="IPR014030">
    <property type="entry name" value="Ketoacyl_synth_N"/>
</dbReference>
<dbReference type="InterPro" id="IPR013217">
    <property type="entry name" value="Methyltransf_12"/>
</dbReference>
<dbReference type="InterPro" id="IPR001227">
    <property type="entry name" value="Ac_transferase_dom_sf"/>
</dbReference>
<comment type="caution">
    <text evidence="11">The sequence shown here is derived from an EMBL/GenBank/DDBJ whole genome shotgun (WGS) entry which is preliminary data.</text>
</comment>
<dbReference type="InterPro" id="IPR049900">
    <property type="entry name" value="PKS_mFAS_DH"/>
</dbReference>
<evidence type="ECO:0000256" key="4">
    <source>
        <dbReference type="ARBA" id="ARBA00022857"/>
    </source>
</evidence>
<dbReference type="SMART" id="SM00822">
    <property type="entry name" value="PKS_KR"/>
    <property type="match status" value="1"/>
</dbReference>
<dbReference type="Proteomes" id="UP001158067">
    <property type="component" value="Unassembled WGS sequence"/>
</dbReference>
<dbReference type="SMART" id="SM00829">
    <property type="entry name" value="PKS_ER"/>
    <property type="match status" value="1"/>
</dbReference>
<dbReference type="Pfam" id="PF08659">
    <property type="entry name" value="KR"/>
    <property type="match status" value="1"/>
</dbReference>
<dbReference type="InterPro" id="IPR032821">
    <property type="entry name" value="PKS_assoc"/>
</dbReference>
<dbReference type="InterPro" id="IPR020843">
    <property type="entry name" value="ER"/>
</dbReference>
<dbReference type="Pfam" id="PF00550">
    <property type="entry name" value="PP-binding"/>
    <property type="match status" value="1"/>
</dbReference>
<dbReference type="Gene3D" id="3.10.129.110">
    <property type="entry name" value="Polyketide synthase dehydratase"/>
    <property type="match status" value="1"/>
</dbReference>
<dbReference type="InterPro" id="IPR010080">
    <property type="entry name" value="Thioester_reductase-like_dom"/>
</dbReference>
<dbReference type="PROSITE" id="PS50075">
    <property type="entry name" value="CARRIER"/>
    <property type="match status" value="1"/>
</dbReference>
<dbReference type="SUPFAM" id="SSF53335">
    <property type="entry name" value="S-adenosyl-L-methionine-dependent methyltransferases"/>
    <property type="match status" value="1"/>
</dbReference>
<dbReference type="PROSITE" id="PS52019">
    <property type="entry name" value="PKS_MFAS_DH"/>
    <property type="match status" value="1"/>
</dbReference>
<dbReference type="InterPro" id="IPR036736">
    <property type="entry name" value="ACP-like_sf"/>
</dbReference>
<dbReference type="PROSITE" id="PS00012">
    <property type="entry name" value="PHOSPHOPANTETHEINE"/>
    <property type="match status" value="1"/>
</dbReference>
<dbReference type="SMART" id="SM00823">
    <property type="entry name" value="PKS_PP"/>
    <property type="match status" value="1"/>
</dbReference>
<dbReference type="SUPFAM" id="SSF52151">
    <property type="entry name" value="FabD/lysophospholipase-like"/>
    <property type="match status" value="1"/>
</dbReference>
<dbReference type="InterPro" id="IPR014043">
    <property type="entry name" value="Acyl_transferase_dom"/>
</dbReference>
<feature type="active site" description="Proton donor; for dehydratase activity" evidence="7">
    <location>
        <position position="1183"/>
    </location>
</feature>
<feature type="domain" description="PKS/mFAS DH" evidence="10">
    <location>
        <begin position="987"/>
        <end position="1276"/>
    </location>
</feature>
<keyword evidence="12" id="KW-1185">Reference proteome</keyword>
<dbReference type="PANTHER" id="PTHR43775">
    <property type="entry name" value="FATTY ACID SYNTHASE"/>
    <property type="match status" value="1"/>
</dbReference>
<keyword evidence="4" id="KW-0521">NADP</keyword>
<dbReference type="Pfam" id="PF07993">
    <property type="entry name" value="NAD_binding_4"/>
    <property type="match status" value="1"/>
</dbReference>
<proteinExistence type="predicted"/>
<dbReference type="Gene3D" id="3.40.47.10">
    <property type="match status" value="1"/>
</dbReference>
<organism evidence="11 12">
    <name type="scientific">Neorhodopirellula lusitana</name>
    <dbReference type="NCBI Taxonomy" id="445327"/>
    <lineage>
        <taxon>Bacteria</taxon>
        <taxon>Pseudomonadati</taxon>
        <taxon>Planctomycetota</taxon>
        <taxon>Planctomycetia</taxon>
        <taxon>Pirellulales</taxon>
        <taxon>Pirellulaceae</taxon>
        <taxon>Neorhodopirellula</taxon>
    </lineage>
</organism>
<evidence type="ECO:0000313" key="11">
    <source>
        <dbReference type="EMBL" id="SMP66153.1"/>
    </source>
</evidence>
<dbReference type="Pfam" id="PF00109">
    <property type="entry name" value="ketoacyl-synt"/>
    <property type="match status" value="1"/>
</dbReference>
<dbReference type="InterPro" id="IPR011032">
    <property type="entry name" value="GroES-like_sf"/>
</dbReference>
<dbReference type="Gene3D" id="3.90.180.10">
    <property type="entry name" value="Medium-chain alcohol dehydrogenases, catalytic domain"/>
    <property type="match status" value="1"/>
</dbReference>
<dbReference type="SUPFAM" id="SSF55048">
    <property type="entry name" value="Probable ACP-binding domain of malonyl-CoA ACP transacylase"/>
    <property type="match status" value="1"/>
</dbReference>
<evidence type="ECO:0000256" key="1">
    <source>
        <dbReference type="ARBA" id="ARBA00022450"/>
    </source>
</evidence>
<sequence length="3155" mass="340051">MAQEESEPLSQPSGDSVAIVGIGCRLPGGIHDVEALWDLLISGQDALQDVPADRWDLDRFHHADAAAKGRVLSRRGGFVSQLKEFDAGFWGISPREAARMDPQQRWLLETAWEAIEDAGIAPSRLRGEQVGVYVGASSHDYGTLQLDAPELIDVHTNTGATSSILSNRISYLLDLCGPSLTVDTACSSALVAIAMAVESIRAGRCSAALAGGVNALLLPNASIGFSKASMLSPTGACFAFDDRGDGYVRSEGAGLMLLKPLATAIEDGDPIYAVIRGCGVNQDGHTSSMTVPSSAGQASMLREAYRDAGVNPADVSYVEAHGTGTPVGDPIETAALGEVFREGRPDDEPLLIGSIKTNLGHLESASGIAGMIKAALVLQRGQIPANAHFKSVNANIPLAEHRLQIVDENAPIRVSGEQATAETRPIVGVNSFGFGGTNAHVVLQAIAIPEGKEKLRGVDADPLENKGNEAGGQLAVSNTRRPLLLPLSARDASALRLTAKAYRRALSDVAGAKVAGAKVASELRDFCTSAAERREQHSERMVVIGEDAMQLKSRITDWLAASESASSSSVAPELSGIVVSRSSADISESPTPALEHQINGPVMVFTGQGSQWMGMGRDLMEAEPIVRDTIEEIDDLFQPLSGWSLMAAMHDDSDGRIDETSVAQPAIFAIQVALVRLWRSWGVVPACVVGHSVGEVAAAWAAGVYDLASAVRLVYHRSRLQATTSGRGRMAAVGVSLEEAQRRIAGYEGQVAVTAVNSPSLVTIGGDTSAMEEIVTELAGDDLFVRSLKLDYAFHTHQMDVIESDLRLALQDLTPARSSIPMISSVTGTIQDTAEMSAEYWWQNVRKPVQFADAIETAIEMGGQAFLEVGPHPAMRSSLESILDASERIEAESTSVLHSIARDHDASTSLAVNLSRLHVDRVIEKSGDGNTATADASPNNAGVSKLNWRAINQSHGQYVRQPSYAWNHKPHWLDSAKRLTNRTRPDHPLLWTRMATAKPTWQTTLDPATLIYLKDHQVWDGILFPASGYAEIGLAVAATLYPDQRFRVEDIELLAALFVPSDLITQLQVVMEEGRRQVEIYSSTDSVNWELHGRCRLVPNPVNSQPETQDLHALKQCCDSPVDHESLYQMLRAKGYGFGEHFSLIQQLWHAEEYSIAEIAVPESLRQLADRSDGTQFHPAVLDACFQAALRPTGGGDPGAQRDGSTDDGQFYLPESIGRVRLWGDVDVAKLFAIAKNWTFENDLIRCDIDVTDDAGRPLADIRGFCVKATPNTEERNGAVGTGLSNSASGNGTSGGINEDLLLTVGWKERRLPGTRVEGSCGFPSSQHWLESLSPSQADARRARRLDEYLGNTIPAMRSLIVGSIQTAWIQLGWGSRFGWRVGERFTTSDLLSTNVFVDEYHDLVASQLHDLADAGCLQRSDARDAADANPTWTVVRELQSMDVLERLAELADAFPDASPDIQLLHATMPAMADILSGRVSAIERMFPGGSNATLTRFYTDSPDLAAYRELVAATVDQLIDGLPERRVLRVLEVGGGTGAMTDAVLESIEKASVRIEESGDSGKSAPVEYLFTDVSPAFVSAARTRIRSEVDVRFAVFDIEQEPKGQSIQESGFDLVIAANVLHATRDLRQTIGNLRRCLADDGALLVHEITEQDAANDNVFGLLSGWWRFDDYDLRPRSPILGQAAWKQLLEENGFSDVGVLSNTNEAGRSDLSVLLAQRTSDLEAEPAVDPVDEKTSDVASELVDASAVVNVLLADCGGMVERMADRIRDDGRTAVVLKRGDEFGREDEFTFTVAEGSREEFKNVLASLAINPASECVFVHGWSLDSVVSSEASSATTNDPTGMVSDLLEAQRWGVATGRTMIQAIDDLDLIARSSIYFVTRDGRSVTTSDRVSGLAASSITGFSGVIKNEMPLRGLTTIDLPAATVAESGEPFRELIDDLVCEIKLCQNERDVAYRDGRRFVSRLQRLPLSQLKPRVQEVVNSRPAYRLQTRRPGVLENLSWNETRRGELGPGDVEVRVMAGGINFRDVMKALAIYPGNPPDRLWFGDDIAGVVERVGSAVKDLAAGDRVVGIAPWAFRSHVITDRRLVMRCPNGVSMTEAATLPTVFLTAQFALDHLARMRSGESVLIHAAAGGVGQAAIQVAAHLGLEVYATAGSPAKRDLLLELGVRHVMDSRTYEFADQMMELTGGRGVDAVLNSLAGEFIPKSLSVLAPFGRFLEIGKADIYGNSPLGLAALKNNLSFHVIDLSQCIVDRPDSVAGLLTDLNARLDAGHYRPLTHQVFPAAEVVDAFRMMAKGEHIGKNVLAIGDELASDCAQEFGGDRVGGSNTPLQVGRCTEDGHLFSGDGTFLVTGGAGGFGFETAKWLARQGVRSLVLMSRSGPDETTAVEIDRMRQDGIEVVDARGDVTQRQDVATVIESIQASACPLRGVVHAAMVIDDDFVTEMDTERFDRVLHPKLIGAWNLHELTQGIPLEHFMLFSSVSTLMGAVRQSHYNAGNEFLNTLAQHRRAAGLPALSVNWSAIDGAGFVHRNQATAEFLKNTGFPTLNLGDAFRALGELVLHQTDVVGVAGIDWSQVGRSGQIKVAGPYFDDIRRGDCDARGGGNLQKRLLKASSEQRPEIMRQFLLEQVAGVFGIASGEIDTDVSLIRLGLDSLMAVELVNRIESEFASKVPMSRLLSGPSINQLTELFLASMTGADQDGGEATSADSLSESTLSTSDFTADAQLDEDIEFGNPWSDDRLTALFPTNAFLTGATGFLGAHLLSELLLQTKGRVTCLVRAEDLGSAKQRIVSNLGRYGLAADEVADRVDIVLGDLASPFLGLSPERFDELAGCVDVVYHNGADVNLLQPYEALRATNVCGTQEVLRLACQGSIKPVHFVSTYTVHATSERREIVVSESEPLPACEDLFYGYSQTKWVGESLMAEARRRGVPVTIYRPGHITGDSRTGIGNEDDLFHAAILMCVQLGAAPMNDVELDATPVDFVSRSIVSLSQRRESLGGTYHLTNPVPFQTSVLRDWLLQSELAVEIMTPSDWHGRLVQWGESLGGDDTGAGLMAEMLKFGSELSGQAEAADLEPVASPEQAGGLVQRLDCTQTTAELSSLGIVCPPADLGLLQLGASRLQGLGLIQRTDGVAKSVGKPSLNRTLSSSESL</sequence>